<dbReference type="GO" id="GO:0003691">
    <property type="term" value="F:double-stranded telomeric DNA binding"/>
    <property type="evidence" value="ECO:0007669"/>
    <property type="project" value="InterPro"/>
</dbReference>
<evidence type="ECO:0000259" key="6">
    <source>
        <dbReference type="PROSITE" id="PS51294"/>
    </source>
</evidence>
<comment type="subcellular location">
    <subcellularLocation>
        <location evidence="1">Nucleus</location>
    </subcellularLocation>
</comment>
<proteinExistence type="predicted"/>
<evidence type="ECO:0000256" key="1">
    <source>
        <dbReference type="ARBA" id="ARBA00004123"/>
    </source>
</evidence>
<feature type="domain" description="HTH myb-type" evidence="6">
    <location>
        <begin position="171"/>
        <end position="226"/>
    </location>
</feature>
<dbReference type="EMBL" id="HACM01005627">
    <property type="protein sequence ID" value="CRZ06069.1"/>
    <property type="molecule type" value="Transcribed_RNA"/>
</dbReference>
<dbReference type="GO" id="GO:0005634">
    <property type="term" value="C:nucleus"/>
    <property type="evidence" value="ECO:0007669"/>
    <property type="project" value="UniProtKB-SubCell"/>
</dbReference>
<dbReference type="Gene3D" id="1.10.10.60">
    <property type="entry name" value="Homeodomain-like"/>
    <property type="match status" value="2"/>
</dbReference>
<dbReference type="SUPFAM" id="SSF46689">
    <property type="entry name" value="Homeodomain-like"/>
    <property type="match status" value="2"/>
</dbReference>
<dbReference type="InterPro" id="IPR044597">
    <property type="entry name" value="SMH1-6"/>
</dbReference>
<keyword evidence="3" id="KW-0539">Nucleus</keyword>
<protein>
    <submittedName>
        <fullName evidence="7">Uncharacterized protein</fullName>
    </submittedName>
</protein>
<name>A0A0H5RC36_9EUKA</name>
<reference evidence="7" key="1">
    <citation type="submission" date="2015-04" db="EMBL/GenBank/DDBJ databases">
        <title>The genome sequence of the plant pathogenic Rhizarian Plasmodiophora brassicae reveals insights in its biotrophic life cycle and the origin of chitin synthesis.</title>
        <authorList>
            <person name="Schwelm A."/>
            <person name="Fogelqvist J."/>
            <person name="Knaust A."/>
            <person name="Julke S."/>
            <person name="Lilja T."/>
            <person name="Dhandapani V."/>
            <person name="Bonilla-Rosso G."/>
            <person name="Karlsson M."/>
            <person name="Shevchenko A."/>
            <person name="Choi S.R."/>
            <person name="Kim H.G."/>
            <person name="Park J.Y."/>
            <person name="Lim Y.P."/>
            <person name="Ludwig-Muller J."/>
            <person name="Dixelius C."/>
        </authorList>
    </citation>
    <scope>NUCLEOTIDE SEQUENCE</scope>
    <source>
        <tissue evidence="7">Potato root galls</tissue>
    </source>
</reference>
<feature type="domain" description="Myb-like" evidence="5">
    <location>
        <begin position="172"/>
        <end position="222"/>
    </location>
</feature>
<dbReference type="PANTHER" id="PTHR46267">
    <property type="entry name" value="SINGLE MYB HISTONE 4"/>
    <property type="match status" value="1"/>
</dbReference>
<feature type="compositionally biased region" description="Low complexity" evidence="4">
    <location>
        <begin position="424"/>
        <end position="440"/>
    </location>
</feature>
<feature type="region of interest" description="Disordered" evidence="4">
    <location>
        <begin position="118"/>
        <end position="169"/>
    </location>
</feature>
<evidence type="ECO:0000256" key="4">
    <source>
        <dbReference type="SAM" id="MobiDB-lite"/>
    </source>
</evidence>
<feature type="region of interest" description="Disordered" evidence="4">
    <location>
        <begin position="314"/>
        <end position="341"/>
    </location>
</feature>
<organism evidence="7">
    <name type="scientific">Spongospora subterranea</name>
    <dbReference type="NCBI Taxonomy" id="70186"/>
    <lineage>
        <taxon>Eukaryota</taxon>
        <taxon>Sar</taxon>
        <taxon>Rhizaria</taxon>
        <taxon>Endomyxa</taxon>
        <taxon>Phytomyxea</taxon>
        <taxon>Plasmodiophorida</taxon>
        <taxon>Plasmodiophoridae</taxon>
        <taxon>Spongospora</taxon>
    </lineage>
</organism>
<dbReference type="CDD" id="cd11660">
    <property type="entry name" value="SANT_TRF"/>
    <property type="match status" value="2"/>
</dbReference>
<dbReference type="SMART" id="SM00717">
    <property type="entry name" value="SANT"/>
    <property type="match status" value="2"/>
</dbReference>
<evidence type="ECO:0000256" key="2">
    <source>
        <dbReference type="ARBA" id="ARBA00023125"/>
    </source>
</evidence>
<dbReference type="InterPro" id="IPR009057">
    <property type="entry name" value="Homeodomain-like_sf"/>
</dbReference>
<dbReference type="PANTHER" id="PTHR46267:SF15">
    <property type="entry name" value="WINGED HELIX-TURN-HELIX TRANSCRIPTION REPRESSOR DNA-BINDING PROTEIN-RELATED"/>
    <property type="match status" value="1"/>
</dbReference>
<dbReference type="PROSITE" id="PS50090">
    <property type="entry name" value="MYB_LIKE"/>
    <property type="match status" value="2"/>
</dbReference>
<evidence type="ECO:0000256" key="3">
    <source>
        <dbReference type="ARBA" id="ARBA00023242"/>
    </source>
</evidence>
<feature type="compositionally biased region" description="Low complexity" evidence="4">
    <location>
        <begin position="332"/>
        <end position="341"/>
    </location>
</feature>
<feature type="compositionally biased region" description="Polar residues" evidence="4">
    <location>
        <begin position="314"/>
        <end position="325"/>
    </location>
</feature>
<dbReference type="InterPro" id="IPR001005">
    <property type="entry name" value="SANT/Myb"/>
</dbReference>
<feature type="domain" description="Myb-like" evidence="5">
    <location>
        <begin position="441"/>
        <end position="498"/>
    </location>
</feature>
<feature type="non-terminal residue" evidence="7">
    <location>
        <position position="1"/>
    </location>
</feature>
<dbReference type="PROSITE" id="PS51294">
    <property type="entry name" value="HTH_MYB"/>
    <property type="match status" value="1"/>
</dbReference>
<keyword evidence="2" id="KW-0238">DNA-binding</keyword>
<dbReference type="AlphaFoldDB" id="A0A0H5RC36"/>
<dbReference type="Pfam" id="PF00249">
    <property type="entry name" value="Myb_DNA-binding"/>
    <property type="match status" value="2"/>
</dbReference>
<sequence length="547" mass="58944">PTQELQLAIISPHSGSGPFPRTPRFPGATHIINGSNVQGHNPPDYMTDLASGFLDLDDLDVDMRMFAVSDDDAMASSETWQLESNNVDWDWASKAMSPVIESMPMTNSGFLNCWRDGPAPEPFRLNDDPSTTTSGGRQRGQGDSGSDDDLSSDLQSKRDNNSSLSSVSTNRRWTSAEFQALVEGVAEYGTGNWRAIMEDVRWKPLLGDRLRSSLHRKWSRYLAKTSSHKHQPVSNPVSGEDNEIPSTRILAQAVAQAVGQGPGPSSDTIPSSFKSVQFRVGSWEPTSSLFDETPPSAPIACSVPIPHSMPFTWTNGHINSTTDNVSPPRRPPLSASRESSSSVPIPIMHHRHQAHKVQLAVCVDPLSGNGRAPSPNPTVASCPTSGSSPFIRAPSGFPIGSFNHLNQPAINSRLMPGMPPPSPSNGSLLSPDSAAAPLSAGTSGRPKRWTPAEAQSLAQAVSIHGESRWREILLDEKFAAFFAGRSPQSLVRKWGRMSSRSPSIGAPSVHRPAESAAIPVNIDQTRYSDSSLGVSTSLPAHLRSYPY</sequence>
<accession>A0A0H5RC36</accession>
<feature type="region of interest" description="Disordered" evidence="4">
    <location>
        <begin position="410"/>
        <end position="452"/>
    </location>
</feature>
<dbReference type="InterPro" id="IPR017930">
    <property type="entry name" value="Myb_dom"/>
</dbReference>
<evidence type="ECO:0000259" key="5">
    <source>
        <dbReference type="PROSITE" id="PS50090"/>
    </source>
</evidence>
<evidence type="ECO:0000313" key="7">
    <source>
        <dbReference type="EMBL" id="CRZ06069.1"/>
    </source>
</evidence>